<evidence type="ECO:0000313" key="16">
    <source>
        <dbReference type="Proteomes" id="UP000282731"/>
    </source>
</evidence>
<dbReference type="Pfam" id="PF01381">
    <property type="entry name" value="HTH_3"/>
    <property type="match status" value="1"/>
</dbReference>
<reference evidence="16 17" key="6">
    <citation type="submission" date="2019-01" db="EMBL/GenBank/DDBJ databases">
        <title>Comparative genomic analysis of Brevibacterium aurantiacum sheds light on its evolution and its adaptation to smear-ripened cheeses.</title>
        <authorList>
            <person name="Moineau S."/>
        </authorList>
    </citation>
    <scope>NUCLEOTIDE SEQUENCE [LARGE SCALE GENOMIC DNA]</scope>
    <source>
        <strain evidence="2 17">SMQ-1417</strain>
        <strain evidence="4 16">SMQ-1420</strain>
    </source>
</reference>
<evidence type="ECO:0000313" key="18">
    <source>
        <dbReference type="Proteomes" id="UP000297736"/>
    </source>
</evidence>
<dbReference type="EMBL" id="CP025334">
    <property type="protein sequence ID" value="AZT95847.1"/>
    <property type="molecule type" value="Genomic_DNA"/>
</dbReference>
<gene>
    <name evidence="8" type="ORF">BAUR9175_03538</name>
    <name evidence="9" type="ORF">BAURA86_03991</name>
    <name evidence="7" type="ORF">CIK59_00010</name>
    <name evidence="6" type="ORF">CIK64_04540</name>
    <name evidence="5" type="ORF">CIK65_17375</name>
    <name evidence="2" type="ORF">CXR23_09665</name>
    <name evidence="3" type="ORF">CXR23_14435</name>
    <name evidence="4" type="ORF">CXR27_01615</name>
    <name evidence="10" type="ORF">EB834_20270</name>
</gene>
<dbReference type="EMBL" id="RHFF01000048">
    <property type="protein sequence ID" value="TGD36276.1"/>
    <property type="molecule type" value="Genomic_DNA"/>
</dbReference>
<reference evidence="16 17" key="4">
    <citation type="submission" date="2017-12" db="EMBL/GenBank/DDBJ databases">
        <authorList>
            <person name="Levesque S."/>
        </authorList>
    </citation>
    <scope>NUCLEOTIDE SEQUENCE [LARGE SCALE GENOMIC DNA]</scope>
    <source>
        <strain evidence="2 17">SMQ-1417</strain>
        <strain evidence="4 16">SMQ-1420</strain>
    </source>
</reference>
<accession>A0A2A3YQE7</accession>
<dbReference type="SUPFAM" id="SSF46955">
    <property type="entry name" value="Putative DNA-binding domain"/>
    <property type="match status" value="1"/>
</dbReference>
<evidence type="ECO:0000313" key="17">
    <source>
        <dbReference type="Proteomes" id="UP000283000"/>
    </source>
</evidence>
<evidence type="ECO:0000313" key="11">
    <source>
        <dbReference type="Proteomes" id="UP000217564"/>
    </source>
</evidence>
<dbReference type="OrthoDB" id="3240212at2"/>
<dbReference type="InterPro" id="IPR009061">
    <property type="entry name" value="DNA-bd_dom_put_sf"/>
</dbReference>
<sequence>MATRERIPRNGLTIRELAERAGVDPRTIKRWTSDPREVYLSRAEQRRLRIRELRETGLSMRTIANEVGCSVGTVHNALKDQPEDES</sequence>
<dbReference type="Proteomes" id="UP000283000">
    <property type="component" value="Chromosome"/>
</dbReference>
<feature type="domain" description="HTH cro/C1-type" evidence="1">
    <location>
        <begin position="9"/>
        <end position="31"/>
    </location>
</feature>
<dbReference type="InterPro" id="IPR001387">
    <property type="entry name" value="Cro/C1-type_HTH"/>
</dbReference>
<dbReference type="EMBL" id="NRHA01000001">
    <property type="protein sequence ID" value="PCC55646.1"/>
    <property type="molecule type" value="Genomic_DNA"/>
</dbReference>
<dbReference type="InterPro" id="IPR010982">
    <property type="entry name" value="Lambda_DNA-bd_dom_sf"/>
</dbReference>
<dbReference type="GeneID" id="99802575"/>
<dbReference type="EMBL" id="NRGQ01000030">
    <property type="protein sequence ID" value="PCC41479.1"/>
    <property type="molecule type" value="Genomic_DNA"/>
</dbReference>
<evidence type="ECO:0000313" key="12">
    <source>
        <dbReference type="Proteomes" id="UP000217881"/>
    </source>
</evidence>
<evidence type="ECO:0000313" key="5">
    <source>
        <dbReference type="EMBL" id="PCC41479.1"/>
    </source>
</evidence>
<reference evidence="10 18" key="5">
    <citation type="submission" date="2018-10" db="EMBL/GenBank/DDBJ databases">
        <title>Brevibacterium genomes from Austrain hard cheese rinds.</title>
        <authorList>
            <person name="Anast J.M."/>
            <person name="Dzieciol M."/>
            <person name="Schultz D.L."/>
            <person name="Mann E."/>
            <person name="Wagner M."/>
            <person name="Schmitz-Esser S."/>
        </authorList>
    </citation>
    <scope>NUCLEOTIDE SEQUENCE [LARGE SCALE GENOMIC DNA]</scope>
    <source>
        <strain evidence="10 18">L261</strain>
    </source>
</reference>
<dbReference type="EMBL" id="CP025330">
    <property type="protein sequence ID" value="AZT93379.1"/>
    <property type="molecule type" value="Genomic_DNA"/>
</dbReference>
<reference evidence="15" key="3">
    <citation type="submission" date="2017-03" db="EMBL/GenBank/DDBJ databases">
        <authorList>
            <person name="Monnet C."/>
        </authorList>
    </citation>
    <scope>NUCLEOTIDE SEQUENCE [LARGE SCALE GENOMIC DNA]</scope>
    <source>
        <strain evidence="15">ATCC 9175</strain>
    </source>
</reference>
<proteinExistence type="predicted"/>
<reference evidence="11 12" key="1">
    <citation type="journal article" date="2017" name="Elife">
        <title>Extensive horizontal gene transfer in cheese-associated bacteria.</title>
        <authorList>
            <person name="Bonham K.S."/>
            <person name="Wolfe B.E."/>
            <person name="Dutton R.J."/>
        </authorList>
    </citation>
    <scope>NUCLEOTIDE SEQUENCE [LARGE SCALE GENOMIC DNA]</scope>
    <source>
        <strain evidence="7 12">738_8</strain>
        <strain evidence="6 11">947_7</strain>
        <strain evidence="5 13">962_8</strain>
    </source>
</reference>
<dbReference type="Gene3D" id="1.10.10.60">
    <property type="entry name" value="Homeodomain-like"/>
    <property type="match status" value="1"/>
</dbReference>
<evidence type="ECO:0000313" key="6">
    <source>
        <dbReference type="EMBL" id="PCC47614.1"/>
    </source>
</evidence>
<dbReference type="GO" id="GO:0003677">
    <property type="term" value="F:DNA binding"/>
    <property type="evidence" value="ECO:0007669"/>
    <property type="project" value="InterPro"/>
</dbReference>
<dbReference type="Proteomes" id="UP000297736">
    <property type="component" value="Unassembled WGS sequence"/>
</dbReference>
<evidence type="ECO:0000313" key="8">
    <source>
        <dbReference type="EMBL" id="SMX99591.1"/>
    </source>
</evidence>
<dbReference type="PROSITE" id="PS50943">
    <property type="entry name" value="HTH_CROC1"/>
    <property type="match status" value="1"/>
</dbReference>
<dbReference type="Proteomes" id="UP000234525">
    <property type="component" value="Unassembled WGS sequence"/>
</dbReference>
<evidence type="ECO:0000313" key="14">
    <source>
        <dbReference type="Proteomes" id="UP000234300"/>
    </source>
</evidence>
<dbReference type="Proteomes" id="UP000234300">
    <property type="component" value="Unassembled WGS sequence"/>
</dbReference>
<dbReference type="EMBL" id="FXZI01000030">
    <property type="protein sequence ID" value="SMY05208.1"/>
    <property type="molecule type" value="Genomic_DNA"/>
</dbReference>
<keyword evidence="15" id="KW-1185">Reference proteome</keyword>
<evidence type="ECO:0000313" key="13">
    <source>
        <dbReference type="Proteomes" id="UP000218620"/>
    </source>
</evidence>
<evidence type="ECO:0000313" key="15">
    <source>
        <dbReference type="Proteomes" id="UP000234525"/>
    </source>
</evidence>
<evidence type="ECO:0000313" key="7">
    <source>
        <dbReference type="EMBL" id="PCC55646.1"/>
    </source>
</evidence>
<reference evidence="8 14" key="2">
    <citation type="submission" date="2017-03" db="EMBL/GenBank/DDBJ databases">
        <authorList>
            <person name="Afonso C.L."/>
            <person name="Miller P.J."/>
            <person name="Scott M.A."/>
            <person name="Spackman E."/>
            <person name="Goraichik I."/>
            <person name="Dimitrov K.M."/>
            <person name="Suarez D.L."/>
            <person name="Swayne D.E."/>
        </authorList>
    </citation>
    <scope>NUCLEOTIDE SEQUENCE [LARGE SCALE GENOMIC DNA]</scope>
    <source>
        <strain evidence="9">8</strain>
        <strain evidence="14">8(6)</strain>
        <strain evidence="8">ATCC 9175</strain>
    </source>
</reference>
<dbReference type="Proteomes" id="UP000218620">
    <property type="component" value="Unassembled WGS sequence"/>
</dbReference>
<dbReference type="Proteomes" id="UP000217881">
    <property type="component" value="Unassembled WGS sequence"/>
</dbReference>
<organism evidence="5 13">
    <name type="scientific">Brevibacterium aurantiacum</name>
    <dbReference type="NCBI Taxonomy" id="273384"/>
    <lineage>
        <taxon>Bacteria</taxon>
        <taxon>Bacillati</taxon>
        <taxon>Actinomycetota</taxon>
        <taxon>Actinomycetes</taxon>
        <taxon>Micrococcales</taxon>
        <taxon>Brevibacteriaceae</taxon>
        <taxon>Brevibacterium</taxon>
    </lineage>
</organism>
<dbReference type="CDD" id="cd00093">
    <property type="entry name" value="HTH_XRE"/>
    <property type="match status" value="1"/>
</dbReference>
<evidence type="ECO:0000313" key="10">
    <source>
        <dbReference type="EMBL" id="TGD36276.1"/>
    </source>
</evidence>
<dbReference type="AlphaFoldDB" id="A0A2A3YQE7"/>
<evidence type="ECO:0000313" key="9">
    <source>
        <dbReference type="EMBL" id="SMY05208.1"/>
    </source>
</evidence>
<evidence type="ECO:0000259" key="1">
    <source>
        <dbReference type="PROSITE" id="PS50943"/>
    </source>
</evidence>
<evidence type="ECO:0000313" key="3">
    <source>
        <dbReference type="EMBL" id="AZT94196.1"/>
    </source>
</evidence>
<dbReference type="EMBL" id="NRGP01000006">
    <property type="protein sequence ID" value="PCC47614.1"/>
    <property type="molecule type" value="Genomic_DNA"/>
</dbReference>
<dbReference type="RefSeq" id="WP_081448679.1">
    <property type="nucleotide sequence ID" value="NZ_AAGP01000068.1"/>
</dbReference>
<protein>
    <submittedName>
        <fullName evidence="8">Helix-turn-helix</fullName>
    </submittedName>
    <submittedName>
        <fullName evidence="5">XRE family transcriptional regulator</fullName>
    </submittedName>
</protein>
<name>A0A2A3YQE7_BREAU</name>
<dbReference type="EMBL" id="FXZB01000036">
    <property type="protein sequence ID" value="SMX99591.1"/>
    <property type="molecule type" value="Genomic_DNA"/>
</dbReference>
<dbReference type="Proteomes" id="UP000217564">
    <property type="component" value="Unassembled WGS sequence"/>
</dbReference>
<dbReference type="Gene3D" id="1.10.260.40">
    <property type="entry name" value="lambda repressor-like DNA-binding domains"/>
    <property type="match status" value="1"/>
</dbReference>
<accession>A0A2H1KZV4</accession>
<dbReference type="Proteomes" id="UP000282731">
    <property type="component" value="Chromosome"/>
</dbReference>
<evidence type="ECO:0000313" key="2">
    <source>
        <dbReference type="EMBL" id="AZT93379.1"/>
    </source>
</evidence>
<evidence type="ECO:0000313" key="4">
    <source>
        <dbReference type="EMBL" id="AZT95847.1"/>
    </source>
</evidence>
<dbReference type="EMBL" id="CP025330">
    <property type="protein sequence ID" value="AZT94196.1"/>
    <property type="molecule type" value="Genomic_DNA"/>
</dbReference>